<proteinExistence type="predicted"/>
<evidence type="ECO:0000313" key="9">
    <source>
        <dbReference type="Proteomes" id="UP000262004"/>
    </source>
</evidence>
<organism evidence="8 9">
    <name type="scientific">Hydrogenophilus thermoluteolus</name>
    <name type="common">Pseudomonas hydrogenothermophila</name>
    <dbReference type="NCBI Taxonomy" id="297"/>
    <lineage>
        <taxon>Bacteria</taxon>
        <taxon>Pseudomonadati</taxon>
        <taxon>Pseudomonadota</taxon>
        <taxon>Hydrogenophilia</taxon>
        <taxon>Hydrogenophilales</taxon>
        <taxon>Hydrogenophilaceae</taxon>
        <taxon>Hydrogenophilus</taxon>
    </lineage>
</organism>
<dbReference type="SUPFAM" id="SSF56281">
    <property type="entry name" value="Metallo-hydrolase/oxidoreductase"/>
    <property type="match status" value="1"/>
</dbReference>
<dbReference type="PANTHER" id="PTHR30619:SF1">
    <property type="entry name" value="RECOMBINATION PROTEIN 2"/>
    <property type="match status" value="1"/>
</dbReference>
<reference evidence="8 9" key="1">
    <citation type="submission" date="2018-04" db="EMBL/GenBank/DDBJ databases">
        <title>Complete genome sequence of Hydrogenophilus thermoluteolus TH-1.</title>
        <authorList>
            <person name="Arai H."/>
        </authorList>
    </citation>
    <scope>NUCLEOTIDE SEQUENCE [LARGE SCALE GENOMIC DNA]</scope>
    <source>
        <strain evidence="8 9">TH-1</strain>
    </source>
</reference>
<dbReference type="Pfam" id="PF00753">
    <property type="entry name" value="Lactamase_B"/>
    <property type="match status" value="1"/>
</dbReference>
<dbReference type="Proteomes" id="UP000262004">
    <property type="component" value="Chromosome"/>
</dbReference>
<evidence type="ECO:0000256" key="1">
    <source>
        <dbReference type="ARBA" id="ARBA00004651"/>
    </source>
</evidence>
<dbReference type="InterPro" id="IPR001279">
    <property type="entry name" value="Metallo-B-lactamas"/>
</dbReference>
<dbReference type="NCBIfam" id="TIGR00360">
    <property type="entry name" value="ComEC_N-term"/>
    <property type="match status" value="1"/>
</dbReference>
<feature type="transmembrane region" description="Helical" evidence="6">
    <location>
        <begin position="26"/>
        <end position="44"/>
    </location>
</feature>
<evidence type="ECO:0000256" key="6">
    <source>
        <dbReference type="SAM" id="Phobius"/>
    </source>
</evidence>
<dbReference type="SMART" id="SM00849">
    <property type="entry name" value="Lactamase_B"/>
    <property type="match status" value="1"/>
</dbReference>
<evidence type="ECO:0000256" key="5">
    <source>
        <dbReference type="ARBA" id="ARBA00023136"/>
    </source>
</evidence>
<dbReference type="InterPro" id="IPR052159">
    <property type="entry name" value="Competence_DNA_uptake"/>
</dbReference>
<feature type="transmembrane region" description="Helical" evidence="6">
    <location>
        <begin position="338"/>
        <end position="355"/>
    </location>
</feature>
<dbReference type="Gene3D" id="3.60.15.10">
    <property type="entry name" value="Ribonuclease Z/Hydroxyacylglutathione hydrolase-like"/>
    <property type="match status" value="1"/>
</dbReference>
<dbReference type="EMBL" id="AP018558">
    <property type="protein sequence ID" value="BBD77647.1"/>
    <property type="molecule type" value="Genomic_DNA"/>
</dbReference>
<evidence type="ECO:0000256" key="3">
    <source>
        <dbReference type="ARBA" id="ARBA00022692"/>
    </source>
</evidence>
<dbReference type="AlphaFoldDB" id="A0A2Z6DYS6"/>
<dbReference type="GO" id="GO:0030420">
    <property type="term" value="P:establishment of competence for transformation"/>
    <property type="evidence" value="ECO:0007669"/>
    <property type="project" value="InterPro"/>
</dbReference>
<comment type="subcellular location">
    <subcellularLocation>
        <location evidence="1">Cell membrane</location>
        <topology evidence="1">Multi-pass membrane protein</topology>
    </subcellularLocation>
</comment>
<dbReference type="PANTHER" id="PTHR30619">
    <property type="entry name" value="DNA INTERNALIZATION/COMPETENCE PROTEIN COMEC/REC2"/>
    <property type="match status" value="1"/>
</dbReference>
<evidence type="ECO:0000313" key="8">
    <source>
        <dbReference type="EMBL" id="BBD77647.1"/>
    </source>
</evidence>
<dbReference type="RefSeq" id="WP_119335365.1">
    <property type="nucleotide sequence ID" value="NZ_AP018558.1"/>
</dbReference>
<evidence type="ECO:0000259" key="7">
    <source>
        <dbReference type="SMART" id="SM00849"/>
    </source>
</evidence>
<dbReference type="Pfam" id="PF03772">
    <property type="entry name" value="Competence"/>
    <property type="match status" value="1"/>
</dbReference>
<dbReference type="GO" id="GO:0005886">
    <property type="term" value="C:plasma membrane"/>
    <property type="evidence" value="ECO:0007669"/>
    <property type="project" value="UniProtKB-SubCell"/>
</dbReference>
<dbReference type="OrthoDB" id="9761531at2"/>
<gene>
    <name evidence="8" type="ORF">HPTL_1383</name>
</gene>
<feature type="transmembrane region" description="Helical" evidence="6">
    <location>
        <begin position="256"/>
        <end position="275"/>
    </location>
</feature>
<keyword evidence="3 6" id="KW-0812">Transmembrane</keyword>
<feature type="transmembrane region" description="Helical" evidence="6">
    <location>
        <begin position="437"/>
        <end position="457"/>
    </location>
</feature>
<dbReference type="InterPro" id="IPR035681">
    <property type="entry name" value="ComA-like_MBL"/>
</dbReference>
<feature type="domain" description="Metallo-beta-lactamase" evidence="7">
    <location>
        <begin position="550"/>
        <end position="749"/>
    </location>
</feature>
<dbReference type="KEGG" id="htl:HPTL_1383"/>
<evidence type="ECO:0000256" key="4">
    <source>
        <dbReference type="ARBA" id="ARBA00022989"/>
    </source>
</evidence>
<dbReference type="InterPro" id="IPR036866">
    <property type="entry name" value="RibonucZ/Hydroxyglut_hydro"/>
</dbReference>
<feature type="transmembrane region" description="Helical" evidence="6">
    <location>
        <begin position="361"/>
        <end position="380"/>
    </location>
</feature>
<accession>A0A2Z6DYS6</accession>
<dbReference type="InterPro" id="IPR004797">
    <property type="entry name" value="Competence_ComEC/Rec2"/>
</dbReference>
<keyword evidence="5 6" id="KW-0472">Membrane</keyword>
<keyword evidence="2" id="KW-1003">Cell membrane</keyword>
<protein>
    <submittedName>
        <fullName evidence="8">DNA internalization-related competence protein ComEC/Rec2</fullName>
    </submittedName>
</protein>
<dbReference type="InterPro" id="IPR004477">
    <property type="entry name" value="ComEC_N"/>
</dbReference>
<sequence>MPIVALAVGFLVGAIAWHHTPTFPTGALTWGACALGFVLVVWALRSGVLTPHDGTGACASSTGRLGWLGLWVGAALIAWGSTAERSRSFFDDTPPESWFTSRTLPVTLTVLERIPLAGGPPRAIVAVLSDGTERHRARLTLPDNIPKGDWLPGSRYRATVRLRPIRANVQPGAFDSEWWAFRHHLHAWGTLISATPLEDDPGWVDAFARLRIHLAERLEQLTPRHGAWLRALALGDRSSFDDTTWQLVQRTGTAHLVAISGMHVTLVAWLLGGIVQRLWQRAHRATLWLAAPRVGWLVAIAVAWGYTLLAGLGIPAVRAALMLTIAGFAMLHARRIPATSILATALVAVLIWDPWAVGDAGFWLSFVAVALLILLGRTETDLPDTEEIHTRADSLGQRLRAATRSFVTLQLTLTLALAPLTVLFFGQAALVGAVANFFAIPLIAYAATPLALLLLIVPSPFLGQLFDGLIERTLDLLIWASHLPAAVLTAPEIPTGLWWVAASILLLALFLPRGIAPRLLALPALLLLFSPAPQRPETGAAQITVLDVGQGQAILITTAHHALLYDTGPAWNRWDSGRTLVHPFLQRSGITRLDAVVLSHFDRDHTGGFAAVAQTLPIAAVWYGAPPDQPPPDEIAPLLERLAARPCLRGTEWEWDGVQFAFLWPTDTPRQKALSDNGASCVLRVTSRAGTRFLVSGDLGAREEEQLLAMEPQLASDVVVAGHHGSHTSSSPSWVTALNPRYALVSVGAFNRFGHPRCDVLERWRTHGATILRTDRDGALTLTLPASGNAIPVRTARSENARYWHRPLPAFAECGDSRKR</sequence>
<feature type="transmembrane region" description="Helical" evidence="6">
    <location>
        <begin position="287"/>
        <end position="306"/>
    </location>
</feature>
<feature type="transmembrane region" description="Helical" evidence="6">
    <location>
        <begin position="401"/>
        <end position="425"/>
    </location>
</feature>
<dbReference type="CDD" id="cd07731">
    <property type="entry name" value="ComA-like_MBL-fold"/>
    <property type="match status" value="1"/>
</dbReference>
<evidence type="ECO:0000256" key="2">
    <source>
        <dbReference type="ARBA" id="ARBA00022475"/>
    </source>
</evidence>
<keyword evidence="9" id="KW-1185">Reference proteome</keyword>
<keyword evidence="4 6" id="KW-1133">Transmembrane helix</keyword>
<dbReference type="NCBIfam" id="TIGR00361">
    <property type="entry name" value="ComEC_Rec2"/>
    <property type="match status" value="1"/>
</dbReference>
<feature type="transmembrane region" description="Helical" evidence="6">
    <location>
        <begin position="496"/>
        <end position="516"/>
    </location>
</feature>
<name>A0A2Z6DYS6_HYDTE</name>